<protein>
    <submittedName>
        <fullName evidence="1">Uncharacterized protein</fullName>
    </submittedName>
</protein>
<dbReference type="Proteomes" id="UP001642260">
    <property type="component" value="Unassembled WGS sequence"/>
</dbReference>
<keyword evidence="2" id="KW-1185">Reference proteome</keyword>
<evidence type="ECO:0000313" key="1">
    <source>
        <dbReference type="EMBL" id="CAH8359426.1"/>
    </source>
</evidence>
<organism evidence="1 2">
    <name type="scientific">Eruca vesicaria subsp. sativa</name>
    <name type="common">Garden rocket</name>
    <name type="synonym">Eruca sativa</name>
    <dbReference type="NCBI Taxonomy" id="29727"/>
    <lineage>
        <taxon>Eukaryota</taxon>
        <taxon>Viridiplantae</taxon>
        <taxon>Streptophyta</taxon>
        <taxon>Embryophyta</taxon>
        <taxon>Tracheophyta</taxon>
        <taxon>Spermatophyta</taxon>
        <taxon>Magnoliopsida</taxon>
        <taxon>eudicotyledons</taxon>
        <taxon>Gunneridae</taxon>
        <taxon>Pentapetalae</taxon>
        <taxon>rosids</taxon>
        <taxon>malvids</taxon>
        <taxon>Brassicales</taxon>
        <taxon>Brassicaceae</taxon>
        <taxon>Brassiceae</taxon>
        <taxon>Eruca</taxon>
    </lineage>
</organism>
<dbReference type="EMBL" id="CAKOAT010264042">
    <property type="protein sequence ID" value="CAH8359426.1"/>
    <property type="molecule type" value="Genomic_DNA"/>
</dbReference>
<name>A0ABC8KJS6_ERUVS</name>
<sequence>MFNHIIAAQRNMALKQREYALTKKRSIHQMMDNKSLGSSSCTDVDKETLELNKKKKPRTVRWWDELDDAFNDLNSVVKGLPKSKDAMKKYERSLSLIQRGKFFDFSEDESHVSDNNKTNQDPLLGSYKTKNNISHVDSCFTFCNINDLIKDTNKGKERSLSLNDHDNFIDMNEDKILCESSCSSNKGTRHVTLEELGVSVEDLKSIPWKAFDRTWEIKSQTMDPWVGGYIKDMPSSAAD</sequence>
<proteinExistence type="predicted"/>
<reference evidence="1 2" key="1">
    <citation type="submission" date="2022-03" db="EMBL/GenBank/DDBJ databases">
        <authorList>
            <person name="Macdonald S."/>
            <person name="Ahmed S."/>
            <person name="Newling K."/>
        </authorList>
    </citation>
    <scope>NUCLEOTIDE SEQUENCE [LARGE SCALE GENOMIC DNA]</scope>
</reference>
<gene>
    <name evidence="1" type="ORF">ERUC_LOCUS25182</name>
</gene>
<comment type="caution">
    <text evidence="1">The sequence shown here is derived from an EMBL/GenBank/DDBJ whole genome shotgun (WGS) entry which is preliminary data.</text>
</comment>
<evidence type="ECO:0000313" key="2">
    <source>
        <dbReference type="Proteomes" id="UP001642260"/>
    </source>
</evidence>
<dbReference type="AlphaFoldDB" id="A0ABC8KJS6"/>
<accession>A0ABC8KJS6</accession>